<evidence type="ECO:0000256" key="1">
    <source>
        <dbReference type="ARBA" id="ARBA00004651"/>
    </source>
</evidence>
<evidence type="ECO:0000256" key="3">
    <source>
        <dbReference type="ARBA" id="ARBA00022989"/>
    </source>
</evidence>
<evidence type="ECO:0000313" key="7">
    <source>
        <dbReference type="EMBL" id="OSS53979.1"/>
    </source>
</evidence>
<dbReference type="Proteomes" id="UP000193240">
    <property type="component" value="Unassembled WGS sequence"/>
</dbReference>
<dbReference type="EMBL" id="KZ107838">
    <property type="protein sequence ID" value="OSS53979.1"/>
    <property type="molecule type" value="Genomic_DNA"/>
</dbReference>
<dbReference type="PANTHER" id="PTHR46494:SF1">
    <property type="entry name" value="CORA FAMILY METAL ION TRANSPORTER (EUROFUNG)"/>
    <property type="match status" value="1"/>
</dbReference>
<dbReference type="Gene3D" id="1.20.58.340">
    <property type="entry name" value="Magnesium transport protein CorA, transmembrane region"/>
    <property type="match status" value="1"/>
</dbReference>
<evidence type="ECO:0000313" key="8">
    <source>
        <dbReference type="Proteomes" id="UP000193240"/>
    </source>
</evidence>
<proteinExistence type="predicted"/>
<feature type="compositionally biased region" description="Low complexity" evidence="5">
    <location>
        <begin position="1"/>
        <end position="12"/>
    </location>
</feature>
<dbReference type="GO" id="GO:0000287">
    <property type="term" value="F:magnesium ion binding"/>
    <property type="evidence" value="ECO:0007669"/>
    <property type="project" value="TreeGrafter"/>
</dbReference>
<keyword evidence="2 6" id="KW-0812">Transmembrane</keyword>
<keyword evidence="3 6" id="KW-1133">Transmembrane helix</keyword>
<gene>
    <name evidence="7" type="ORF">B5807_01430</name>
</gene>
<dbReference type="GO" id="GO:0005886">
    <property type="term" value="C:plasma membrane"/>
    <property type="evidence" value="ECO:0007669"/>
    <property type="project" value="UniProtKB-SubCell"/>
</dbReference>
<sequence>MTKHSTTSSTTSPYAEAVPMMDVEKGMKKRQNKDSMSAPHVSEYEHKYGDYSAGTCYERPNKVPDEWEKDFMPYLTHVKNLSKQWKCLHRLVSFMEGGTTPLRWPEYRLGERQERLTRTNVTFMEYRPEKEPQVTAIKDHTVLNNLLKGLVFEESDPAPLRLFIVEDLSQRVIELLGTRFDVDPLFFREQIDDYVWHNLRDPWMNPPSLISSTKQRSWFRLRNMRLRYHKTEASYEATRSEANKWNVLRRPDNDYNHWAHMDEVARDENGRIMSKAVVSILRTRTTVWIGKDKKCGNGTVGIVLLDPTAREGQPLWYDRSNWLPTPGMDKKPPPMSEETQPLSESPKTWYTDIVSMTAAYPWFEVASGHDIGPQVLAFPTLYTICAEWLIVCDYVRTRLSQIEWEVEMPEVFREKEKSDVRSKSEIIEDSLKRLHTWRRHIPVFRDMVTEAIQQALPAAERLTAPASVSAHTAFNDVKPDFDRILDNLKELQDRVDRLTAIVTSEINIEDSKQSKEDNHNLTRLTWLATTFIPLSFVSAFFSMNESVAELKYTYGWFFLTAIPFTAICLCLARLVGGGSLGKRVMKKNYSTKGKSLYNKYFKFE</sequence>
<evidence type="ECO:0000256" key="5">
    <source>
        <dbReference type="SAM" id="MobiDB-lite"/>
    </source>
</evidence>
<name>A0A1Y2MDW2_EPING</name>
<evidence type="ECO:0000256" key="2">
    <source>
        <dbReference type="ARBA" id="ARBA00022692"/>
    </source>
</evidence>
<feature type="region of interest" description="Disordered" evidence="5">
    <location>
        <begin position="1"/>
        <end position="40"/>
    </location>
</feature>
<dbReference type="STRING" id="105696.A0A1Y2MDW2"/>
<dbReference type="InterPro" id="IPR045863">
    <property type="entry name" value="CorA_TM1_TM2"/>
</dbReference>
<dbReference type="GO" id="GO:0015087">
    <property type="term" value="F:cobalt ion transmembrane transporter activity"/>
    <property type="evidence" value="ECO:0007669"/>
    <property type="project" value="TreeGrafter"/>
</dbReference>
<reference evidence="7 8" key="1">
    <citation type="journal article" date="2017" name="Genome Announc.">
        <title>Genome sequence of the saprophytic ascomycete Epicoccum nigrum ICMP 19927 strain isolated from New Zealand.</title>
        <authorList>
            <person name="Fokin M."/>
            <person name="Fleetwood D."/>
            <person name="Weir B.S."/>
            <person name="Villas-Boas S.G."/>
        </authorList>
    </citation>
    <scope>NUCLEOTIDE SEQUENCE [LARGE SCALE GENOMIC DNA]</scope>
    <source>
        <strain evidence="7 8">ICMP 19927</strain>
    </source>
</reference>
<dbReference type="InterPro" id="IPR002523">
    <property type="entry name" value="MgTranspt_CorA/ZnTranspt_ZntB"/>
</dbReference>
<dbReference type="PANTHER" id="PTHR46494">
    <property type="entry name" value="CORA FAMILY METAL ION TRANSPORTER (EUROFUNG)"/>
    <property type="match status" value="1"/>
</dbReference>
<dbReference type="OMA" id="YNVRDRW"/>
<dbReference type="Pfam" id="PF01544">
    <property type="entry name" value="CorA"/>
    <property type="match status" value="1"/>
</dbReference>
<evidence type="ECO:0000256" key="4">
    <source>
        <dbReference type="ARBA" id="ARBA00023136"/>
    </source>
</evidence>
<comment type="subcellular location">
    <subcellularLocation>
        <location evidence="1">Cell membrane</location>
        <topology evidence="1">Multi-pass membrane protein</topology>
    </subcellularLocation>
</comment>
<keyword evidence="8" id="KW-1185">Reference proteome</keyword>
<feature type="transmembrane region" description="Helical" evidence="6">
    <location>
        <begin position="554"/>
        <end position="576"/>
    </location>
</feature>
<dbReference type="AlphaFoldDB" id="A0A1Y2MDW2"/>
<feature type="transmembrane region" description="Helical" evidence="6">
    <location>
        <begin position="524"/>
        <end position="542"/>
    </location>
</feature>
<dbReference type="GO" id="GO:0050897">
    <property type="term" value="F:cobalt ion binding"/>
    <property type="evidence" value="ECO:0007669"/>
    <property type="project" value="TreeGrafter"/>
</dbReference>
<evidence type="ECO:0000256" key="6">
    <source>
        <dbReference type="SAM" id="Phobius"/>
    </source>
</evidence>
<dbReference type="InParanoid" id="A0A1Y2MDW2"/>
<accession>A0A1Y2MDW2</accession>
<organism evidence="7 8">
    <name type="scientific">Epicoccum nigrum</name>
    <name type="common">Soil fungus</name>
    <name type="synonym">Epicoccum purpurascens</name>
    <dbReference type="NCBI Taxonomy" id="105696"/>
    <lineage>
        <taxon>Eukaryota</taxon>
        <taxon>Fungi</taxon>
        <taxon>Dikarya</taxon>
        <taxon>Ascomycota</taxon>
        <taxon>Pezizomycotina</taxon>
        <taxon>Dothideomycetes</taxon>
        <taxon>Pleosporomycetidae</taxon>
        <taxon>Pleosporales</taxon>
        <taxon>Pleosporineae</taxon>
        <taxon>Didymellaceae</taxon>
        <taxon>Epicoccum</taxon>
    </lineage>
</organism>
<dbReference type="SUPFAM" id="SSF144083">
    <property type="entry name" value="Magnesium transport protein CorA, transmembrane region"/>
    <property type="match status" value="1"/>
</dbReference>
<dbReference type="GO" id="GO:0015095">
    <property type="term" value="F:magnesium ion transmembrane transporter activity"/>
    <property type="evidence" value="ECO:0007669"/>
    <property type="project" value="TreeGrafter"/>
</dbReference>
<protein>
    <submittedName>
        <fullName evidence="7">Uncharacterized protein</fullName>
    </submittedName>
</protein>
<keyword evidence="4 6" id="KW-0472">Membrane</keyword>